<dbReference type="InterPro" id="IPR041966">
    <property type="entry name" value="LOTUS-like"/>
</dbReference>
<feature type="compositionally biased region" description="Polar residues" evidence="5">
    <location>
        <begin position="147"/>
        <end position="160"/>
    </location>
</feature>
<feature type="domain" description="HTH OST-type" evidence="7">
    <location>
        <begin position="4"/>
        <end position="79"/>
    </location>
</feature>
<dbReference type="Pfam" id="PF00567">
    <property type="entry name" value="TUDOR"/>
    <property type="match status" value="1"/>
</dbReference>
<feature type="region of interest" description="Disordered" evidence="5">
    <location>
        <begin position="264"/>
        <end position="299"/>
    </location>
</feature>
<dbReference type="InterPro" id="IPR050621">
    <property type="entry name" value="Tudor_domain_containing"/>
</dbReference>
<feature type="domain" description="HTH OST-type" evidence="7">
    <location>
        <begin position="190"/>
        <end position="264"/>
    </location>
</feature>
<dbReference type="InterPro" id="IPR002999">
    <property type="entry name" value="Tudor"/>
</dbReference>
<evidence type="ECO:0000259" key="6">
    <source>
        <dbReference type="PROSITE" id="PS50304"/>
    </source>
</evidence>
<keyword evidence="9" id="KW-1185">Reference proteome</keyword>
<proteinExistence type="predicted"/>
<dbReference type="InterPro" id="IPR025605">
    <property type="entry name" value="OST-HTH/LOTUS_dom"/>
</dbReference>
<dbReference type="PANTHER" id="PTHR22948">
    <property type="entry name" value="TUDOR DOMAIN CONTAINING PROTEIN"/>
    <property type="match status" value="1"/>
</dbReference>
<name>A0ABN8HYP6_9NEOP</name>
<dbReference type="SUPFAM" id="SSF63748">
    <property type="entry name" value="Tudor/PWWP/MBT"/>
    <property type="match status" value="1"/>
</dbReference>
<evidence type="ECO:0000256" key="1">
    <source>
        <dbReference type="ARBA" id="ARBA00004496"/>
    </source>
</evidence>
<evidence type="ECO:0000256" key="2">
    <source>
        <dbReference type="ARBA" id="ARBA00022490"/>
    </source>
</evidence>
<dbReference type="EMBL" id="OW152826">
    <property type="protein sequence ID" value="CAH2042767.1"/>
    <property type="molecule type" value="Genomic_DNA"/>
</dbReference>
<dbReference type="Gene3D" id="3.30.420.610">
    <property type="entry name" value="LOTUS domain-like"/>
    <property type="match status" value="2"/>
</dbReference>
<dbReference type="PROSITE" id="PS51644">
    <property type="entry name" value="HTH_OST"/>
    <property type="match status" value="2"/>
</dbReference>
<feature type="region of interest" description="Disordered" evidence="5">
    <location>
        <begin position="143"/>
        <end position="187"/>
    </location>
</feature>
<dbReference type="Proteomes" id="UP000837857">
    <property type="component" value="Chromosome 14"/>
</dbReference>
<dbReference type="PROSITE" id="PS50304">
    <property type="entry name" value="TUDOR"/>
    <property type="match status" value="1"/>
</dbReference>
<evidence type="ECO:0000313" key="8">
    <source>
        <dbReference type="EMBL" id="CAH2042767.1"/>
    </source>
</evidence>
<organism evidence="8 9">
    <name type="scientific">Iphiclides podalirius</name>
    <name type="common">scarce swallowtail</name>
    <dbReference type="NCBI Taxonomy" id="110791"/>
    <lineage>
        <taxon>Eukaryota</taxon>
        <taxon>Metazoa</taxon>
        <taxon>Ecdysozoa</taxon>
        <taxon>Arthropoda</taxon>
        <taxon>Hexapoda</taxon>
        <taxon>Insecta</taxon>
        <taxon>Pterygota</taxon>
        <taxon>Neoptera</taxon>
        <taxon>Endopterygota</taxon>
        <taxon>Lepidoptera</taxon>
        <taxon>Glossata</taxon>
        <taxon>Ditrysia</taxon>
        <taxon>Papilionoidea</taxon>
        <taxon>Papilionidae</taxon>
        <taxon>Papilioninae</taxon>
        <taxon>Iphiclides</taxon>
    </lineage>
</organism>
<evidence type="ECO:0000259" key="7">
    <source>
        <dbReference type="PROSITE" id="PS51644"/>
    </source>
</evidence>
<comment type="subcellular location">
    <subcellularLocation>
        <location evidence="1">Cytoplasm</location>
    </subcellularLocation>
</comment>
<dbReference type="Gene3D" id="2.30.30.140">
    <property type="match status" value="1"/>
</dbReference>
<dbReference type="CDD" id="cd09972">
    <property type="entry name" value="LOTUS_TDRD_OSKAR"/>
    <property type="match status" value="1"/>
</dbReference>
<protein>
    <recommendedName>
        <fullName evidence="10">Tudor domain-containing protein 5</fullName>
    </recommendedName>
</protein>
<sequence length="640" mass="71241">MEDEIKELKSVLRSLVVSSPTQVDVRTLMRDYRSMVGKPIPLAKYGYKDPVQFLKERFTDCFVFQGQALNPVLTLIVPDSLKHIDKFVQKQKVTSTHKNKEKRRSIPVANLSPKQNLICESFTQKQKIKSQNSVKKVLEVDKDKITNQDTNPQENNVNLDSNHKEKDSSKDDTDSGRQTSSSNDSAKWTQLEELKVEIKSLILDHPEGVWCTELIRLYRERYGRELNFSRFGYTSVLSLACVLEDSLSIWRPEGAADWKLLARRPPSATSPHPPPSPQRPHPPLPPHPPPPSDAVDPDDALPGIDFEADVFPADCMHYMESIPHAEMPEESMIEVQVGELYSPSHLWLIRLGDAYNIAMEELMDEMNEYYWRGEGRGRVLARGAVRPGHYCSSCYEGDWHRSLIVKVLDSDTVKVRHVDYGTVERCAAAQLRPLLRRWARLPQQALRARLAGVRPPAGGRRWPRASAAHLLRRLSERRLVAQLVARAPRELEVVLVDTSADEDVCINAELVRSGHADARADCCLGVSGSGAGSGAGELDVRSLATAVALFGREADAASEASASASQVAGPRRLATWACDEEEEEGAGAAASDVSGAGSHASGRLARIGALHERLRPGWRPRSLESQLLHRKLELANKLQE</sequence>
<feature type="compositionally biased region" description="Pro residues" evidence="5">
    <location>
        <begin position="271"/>
        <end position="292"/>
    </location>
</feature>
<dbReference type="Pfam" id="PF12872">
    <property type="entry name" value="OST-HTH"/>
    <property type="match status" value="2"/>
</dbReference>
<dbReference type="InterPro" id="IPR035437">
    <property type="entry name" value="SNase_OB-fold_sf"/>
</dbReference>
<evidence type="ECO:0000256" key="3">
    <source>
        <dbReference type="ARBA" id="ARBA00022737"/>
    </source>
</evidence>
<dbReference type="CDD" id="cd08824">
    <property type="entry name" value="LOTUS"/>
    <property type="match status" value="1"/>
</dbReference>
<reference evidence="8" key="1">
    <citation type="submission" date="2022-03" db="EMBL/GenBank/DDBJ databases">
        <authorList>
            <person name="Martin H S."/>
        </authorList>
    </citation>
    <scope>NUCLEOTIDE SEQUENCE</scope>
</reference>
<feature type="compositionally biased region" description="Polar residues" evidence="5">
    <location>
        <begin position="176"/>
        <end position="187"/>
    </location>
</feature>
<feature type="compositionally biased region" description="Basic and acidic residues" evidence="5">
    <location>
        <begin position="161"/>
        <end position="175"/>
    </location>
</feature>
<dbReference type="Gene3D" id="2.40.50.90">
    <property type="match status" value="1"/>
</dbReference>
<feature type="non-terminal residue" evidence="8">
    <location>
        <position position="640"/>
    </location>
</feature>
<dbReference type="PANTHER" id="PTHR22948:SF29">
    <property type="entry name" value="FI02030P-RELATED"/>
    <property type="match status" value="1"/>
</dbReference>
<evidence type="ECO:0000256" key="4">
    <source>
        <dbReference type="ARBA" id="ARBA00022871"/>
    </source>
</evidence>
<evidence type="ECO:0000313" key="9">
    <source>
        <dbReference type="Proteomes" id="UP000837857"/>
    </source>
</evidence>
<gene>
    <name evidence="8" type="ORF">IPOD504_LOCUS4080</name>
</gene>
<evidence type="ECO:0000256" key="5">
    <source>
        <dbReference type="SAM" id="MobiDB-lite"/>
    </source>
</evidence>
<keyword evidence="3" id="KW-0677">Repeat</keyword>
<accession>A0ABN8HYP6</accession>
<keyword evidence="4" id="KW-0744">Spermatogenesis</keyword>
<keyword evidence="2" id="KW-0963">Cytoplasm</keyword>
<evidence type="ECO:0008006" key="10">
    <source>
        <dbReference type="Google" id="ProtNLM"/>
    </source>
</evidence>
<feature type="domain" description="Tudor" evidence="6">
    <location>
        <begin position="384"/>
        <end position="441"/>
    </location>
</feature>
<keyword evidence="4" id="KW-0221">Differentiation</keyword>